<sequence length="476" mass="53272">MAGANTNAHIPSVGHDGVVVSWITALQWVFGGAPSLLTAGYAKYKSRLFRVANLDHWVVLVSGRMIEELRKMPEDVASFLEAADDFMQSTYTHKRCLLENPFHVRVVQQQLTKHLPELCDAVFDEMAYSFAAEIPLSDGDLAGWHDVTVLPTIQNIIARVSTRVLVGPALARNPEYIKIAINFTLDVVIRARVINFFPNLLKPLAGRLSMLIPSVMDKGFSILEPVIAGQKLARNAPTLETEAMEPNCDLLNWLIDEAPPEDCSDRTIATLLMNLNLAAIYSTSMVCTHILYNLVSWPEYIEPIRAEISECTGRHGWTKLAFNDMVLLDSFMKESVRHNGGSAYSGIRKLKRPVRFEDGTDLPAGTFLAVAAAPTHLDEQLYPNSRTFDGYRFQKLRENSLDAGAQHSMVAVNNDFLVFGLGKHRQYFHPGRFFAVLEMKATLAYLLMHYDVVLPSQTRPKDRWVGESCIPDPNAR</sequence>
<accession>J0LJX3</accession>
<dbReference type="PRINTS" id="PR00465">
    <property type="entry name" value="EP450IV"/>
</dbReference>
<dbReference type="InterPro" id="IPR002403">
    <property type="entry name" value="Cyt_P450_E_grp-IV"/>
</dbReference>
<evidence type="ECO:0000256" key="1">
    <source>
        <dbReference type="ARBA" id="ARBA00001971"/>
    </source>
</evidence>
<dbReference type="AlphaFoldDB" id="J0LJX3"/>
<dbReference type="OMA" id="YINELCK"/>
<reference evidence="7" key="1">
    <citation type="journal article" date="2012" name="Science">
        <title>The Paleozoic origin of enzymatic lignin decomposition reconstructed from 31 fungal genomes.</title>
        <authorList>
            <person name="Floudas D."/>
            <person name="Binder M."/>
            <person name="Riley R."/>
            <person name="Barry K."/>
            <person name="Blanchette R.A."/>
            <person name="Henrissat B."/>
            <person name="Martinez A.T."/>
            <person name="Otillar R."/>
            <person name="Spatafora J.W."/>
            <person name="Yadav J.S."/>
            <person name="Aerts A."/>
            <person name="Benoit I."/>
            <person name="Boyd A."/>
            <person name="Carlson A."/>
            <person name="Copeland A."/>
            <person name="Coutinho P.M."/>
            <person name="de Vries R.P."/>
            <person name="Ferreira P."/>
            <person name="Findley K."/>
            <person name="Foster B."/>
            <person name="Gaskell J."/>
            <person name="Glotzer D."/>
            <person name="Gorecki P."/>
            <person name="Heitman J."/>
            <person name="Hesse C."/>
            <person name="Hori C."/>
            <person name="Igarashi K."/>
            <person name="Jurgens J.A."/>
            <person name="Kallen N."/>
            <person name="Kersten P."/>
            <person name="Kohler A."/>
            <person name="Kuees U."/>
            <person name="Kumar T.K.A."/>
            <person name="Kuo A."/>
            <person name="LaButti K."/>
            <person name="Larrondo L.F."/>
            <person name="Lindquist E."/>
            <person name="Ling A."/>
            <person name="Lombard V."/>
            <person name="Lucas S."/>
            <person name="Lundell T."/>
            <person name="Martin R."/>
            <person name="McLaughlin D.J."/>
            <person name="Morgenstern I."/>
            <person name="Morin E."/>
            <person name="Murat C."/>
            <person name="Nagy L.G."/>
            <person name="Nolan M."/>
            <person name="Ohm R.A."/>
            <person name="Patyshakuliyeva A."/>
            <person name="Rokas A."/>
            <person name="Ruiz-Duenas F.J."/>
            <person name="Sabat G."/>
            <person name="Salamov A."/>
            <person name="Samejima M."/>
            <person name="Schmutz J."/>
            <person name="Slot J.C."/>
            <person name="St John F."/>
            <person name="Stenlid J."/>
            <person name="Sun H."/>
            <person name="Sun S."/>
            <person name="Syed K."/>
            <person name="Tsang A."/>
            <person name="Wiebenga A."/>
            <person name="Young D."/>
            <person name="Pisabarro A."/>
            <person name="Eastwood D.C."/>
            <person name="Martin F."/>
            <person name="Cullen D."/>
            <person name="Grigoriev I.V."/>
            <person name="Hibbett D.S."/>
        </authorList>
    </citation>
    <scope>NUCLEOTIDE SEQUENCE [LARGE SCALE GENOMIC DNA]</scope>
    <source>
        <strain evidence="7">TFB10046</strain>
    </source>
</reference>
<dbReference type="SUPFAM" id="SSF48264">
    <property type="entry name" value="Cytochrome P450"/>
    <property type="match status" value="1"/>
</dbReference>
<dbReference type="eggNOG" id="KOG0157">
    <property type="taxonomic scope" value="Eukaryota"/>
</dbReference>
<comment type="cofactor">
    <cofactor evidence="1">
        <name>heme</name>
        <dbReference type="ChEBI" id="CHEBI:30413"/>
    </cofactor>
</comment>
<evidence type="ECO:0000256" key="4">
    <source>
        <dbReference type="ARBA" id="ARBA00023002"/>
    </source>
</evidence>
<dbReference type="PANTHER" id="PTHR46206">
    <property type="entry name" value="CYTOCHROME P450"/>
    <property type="match status" value="1"/>
</dbReference>
<keyword evidence="3" id="KW-0479">Metal-binding</keyword>
<dbReference type="GO" id="GO:0016705">
    <property type="term" value="F:oxidoreductase activity, acting on paired donors, with incorporation or reduction of molecular oxygen"/>
    <property type="evidence" value="ECO:0007669"/>
    <property type="project" value="InterPro"/>
</dbReference>
<evidence type="ECO:0000256" key="2">
    <source>
        <dbReference type="ARBA" id="ARBA00010617"/>
    </source>
</evidence>
<dbReference type="GO" id="GO:0005506">
    <property type="term" value="F:iron ion binding"/>
    <property type="evidence" value="ECO:0007669"/>
    <property type="project" value="InterPro"/>
</dbReference>
<organism evidence="6 7">
    <name type="scientific">Auricularia subglabra (strain TFB-10046 / SS5)</name>
    <name type="common">White-rot fungus</name>
    <name type="synonym">Auricularia delicata (strain TFB10046)</name>
    <dbReference type="NCBI Taxonomy" id="717982"/>
    <lineage>
        <taxon>Eukaryota</taxon>
        <taxon>Fungi</taxon>
        <taxon>Dikarya</taxon>
        <taxon>Basidiomycota</taxon>
        <taxon>Agaricomycotina</taxon>
        <taxon>Agaricomycetes</taxon>
        <taxon>Auriculariales</taxon>
        <taxon>Auriculariaceae</taxon>
        <taxon>Auricularia</taxon>
    </lineage>
</organism>
<evidence type="ECO:0000256" key="5">
    <source>
        <dbReference type="ARBA" id="ARBA00023004"/>
    </source>
</evidence>
<keyword evidence="4" id="KW-0560">Oxidoreductase</keyword>
<dbReference type="KEGG" id="adl:AURDEDRAFT_169913"/>
<evidence type="ECO:0000256" key="3">
    <source>
        <dbReference type="ARBA" id="ARBA00022723"/>
    </source>
</evidence>
<keyword evidence="5" id="KW-0408">Iron</keyword>
<protein>
    <submittedName>
        <fullName evidence="6">Cytochrome P450</fullName>
    </submittedName>
</protein>
<dbReference type="OrthoDB" id="3252171at2759"/>
<dbReference type="Pfam" id="PF00067">
    <property type="entry name" value="p450"/>
    <property type="match status" value="1"/>
</dbReference>
<comment type="similarity">
    <text evidence="2">Belongs to the cytochrome P450 family.</text>
</comment>
<dbReference type="CDD" id="cd11041">
    <property type="entry name" value="CYP503A1-like"/>
    <property type="match status" value="1"/>
</dbReference>
<dbReference type="GO" id="GO:0020037">
    <property type="term" value="F:heme binding"/>
    <property type="evidence" value="ECO:0007669"/>
    <property type="project" value="InterPro"/>
</dbReference>
<dbReference type="GO" id="GO:0004497">
    <property type="term" value="F:monooxygenase activity"/>
    <property type="evidence" value="ECO:0007669"/>
    <property type="project" value="InterPro"/>
</dbReference>
<dbReference type="InParanoid" id="J0LJX3"/>
<proteinExistence type="inferred from homology"/>
<dbReference type="Proteomes" id="UP000006514">
    <property type="component" value="Unassembled WGS sequence"/>
</dbReference>
<gene>
    <name evidence="6" type="ORF">AURDEDRAFT_169913</name>
</gene>
<dbReference type="InterPro" id="IPR036396">
    <property type="entry name" value="Cyt_P450_sf"/>
</dbReference>
<keyword evidence="7" id="KW-1185">Reference proteome</keyword>
<evidence type="ECO:0000313" key="6">
    <source>
        <dbReference type="EMBL" id="EJD40935.1"/>
    </source>
</evidence>
<dbReference type="InterPro" id="IPR001128">
    <property type="entry name" value="Cyt_P450"/>
</dbReference>
<evidence type="ECO:0000313" key="7">
    <source>
        <dbReference type="Proteomes" id="UP000006514"/>
    </source>
</evidence>
<dbReference type="EMBL" id="JH687797">
    <property type="protein sequence ID" value="EJD40935.1"/>
    <property type="molecule type" value="Genomic_DNA"/>
</dbReference>
<name>J0LJX3_AURST</name>
<dbReference type="Gene3D" id="1.10.630.10">
    <property type="entry name" value="Cytochrome P450"/>
    <property type="match status" value="1"/>
</dbReference>